<accession>A0AAV9Z433</accession>
<organism evidence="1 2">
    <name type="scientific">Favolaschia claudopus</name>
    <dbReference type="NCBI Taxonomy" id="2862362"/>
    <lineage>
        <taxon>Eukaryota</taxon>
        <taxon>Fungi</taxon>
        <taxon>Dikarya</taxon>
        <taxon>Basidiomycota</taxon>
        <taxon>Agaricomycotina</taxon>
        <taxon>Agaricomycetes</taxon>
        <taxon>Agaricomycetidae</taxon>
        <taxon>Agaricales</taxon>
        <taxon>Marasmiineae</taxon>
        <taxon>Mycenaceae</taxon>
        <taxon>Favolaschia</taxon>
    </lineage>
</organism>
<evidence type="ECO:0000313" key="2">
    <source>
        <dbReference type="Proteomes" id="UP001362999"/>
    </source>
</evidence>
<keyword evidence="2" id="KW-1185">Reference proteome</keyword>
<dbReference type="AlphaFoldDB" id="A0AAV9Z433"/>
<evidence type="ECO:0000313" key="1">
    <source>
        <dbReference type="EMBL" id="KAK6969653.1"/>
    </source>
</evidence>
<comment type="caution">
    <text evidence="1">The sequence shown here is derived from an EMBL/GenBank/DDBJ whole genome shotgun (WGS) entry which is preliminary data.</text>
</comment>
<protein>
    <submittedName>
        <fullName evidence="1">Uncharacterized protein</fullName>
    </submittedName>
</protein>
<reference evidence="1 2" key="1">
    <citation type="journal article" date="2024" name="J Genomics">
        <title>Draft genome sequencing and assembly of Favolaschia claudopus CIRM-BRFM 2984 isolated from oak limbs.</title>
        <authorList>
            <person name="Navarro D."/>
            <person name="Drula E."/>
            <person name="Chaduli D."/>
            <person name="Cazenave R."/>
            <person name="Ahrendt S."/>
            <person name="Wang J."/>
            <person name="Lipzen A."/>
            <person name="Daum C."/>
            <person name="Barry K."/>
            <person name="Grigoriev I.V."/>
            <person name="Favel A."/>
            <person name="Rosso M.N."/>
            <person name="Martin F."/>
        </authorList>
    </citation>
    <scope>NUCLEOTIDE SEQUENCE [LARGE SCALE GENOMIC DNA]</scope>
    <source>
        <strain evidence="1 2">CIRM-BRFM 2984</strain>
    </source>
</reference>
<dbReference type="EMBL" id="JAWWNJ010000217">
    <property type="protein sequence ID" value="KAK6969653.1"/>
    <property type="molecule type" value="Genomic_DNA"/>
</dbReference>
<proteinExistence type="predicted"/>
<sequence length="188" mass="21646">MSADTLGGQPANSPSIDDWKKLRADITNLSGRWAMHLSSFERLLQFKNYIPEQVKSSLPPNSSTEPEQLRETAILLCTHINHLEFWRNFASVLENVEPISYAGRLYSRDTQLEDAEESKRDAKNFLFGSSKPSNPLDPLSPKPYAKPLHRCWRTLSQLAMQEDCIQGILSWKMRRRANGTRKIPFWEL</sequence>
<gene>
    <name evidence="1" type="ORF">R3P38DRAFT_2814040</name>
</gene>
<name>A0AAV9Z433_9AGAR</name>
<dbReference type="Proteomes" id="UP001362999">
    <property type="component" value="Unassembled WGS sequence"/>
</dbReference>